<dbReference type="KEGG" id="kox:KOX_24940"/>
<dbReference type="Gene3D" id="3.30.420.130">
    <property type="entry name" value="Dinitrogenase iron-molybdenum cofactor biosynthesis domain"/>
    <property type="match status" value="1"/>
</dbReference>
<dbReference type="InterPro" id="IPR036105">
    <property type="entry name" value="DiNase_FeMo-co_biosyn_sf"/>
</dbReference>
<organism evidence="4 5">
    <name type="scientific">Klebsiella michiganensis (strain ATCC 8724 / DSM 4798 / JCM 20051 / NBRC 3318 / NRRL B-199 / KCTC 1686 / BUCSAV 143 / CCM 1901)</name>
    <dbReference type="NCBI Taxonomy" id="1006551"/>
    <lineage>
        <taxon>Bacteria</taxon>
        <taxon>Pseudomonadati</taxon>
        <taxon>Pseudomonadota</taxon>
        <taxon>Gammaproteobacteria</taxon>
        <taxon>Enterobacterales</taxon>
        <taxon>Enterobacteriaceae</taxon>
        <taxon>Klebsiella/Raoultella group</taxon>
        <taxon>Klebsiella</taxon>
    </lineage>
</organism>
<dbReference type="Pfam" id="PF02579">
    <property type="entry name" value="Nitro_FeMo-Co"/>
    <property type="match status" value="1"/>
</dbReference>
<gene>
    <name evidence="4" type="ordered locus">KOX_24940</name>
</gene>
<comment type="similarity">
    <text evidence="1">Belongs to the NifX/NifY family.</text>
</comment>
<dbReference type="RefSeq" id="WP_014230025.1">
    <property type="nucleotide sequence ID" value="NC_016612.1"/>
</dbReference>
<reference evidence="4 5" key="1">
    <citation type="journal article" date="2012" name="J. Bacteriol.">
        <title>Complete genome sequence of Klebsiella oxytoca KCTC 1686, used in production of 2,3-butanediol.</title>
        <authorList>
            <person name="Shin S.H."/>
            <person name="Kim S."/>
            <person name="Kim J.Y."/>
            <person name="Lee S."/>
            <person name="Um Y."/>
            <person name="Oh M.K."/>
            <person name="Kim Y.R."/>
            <person name="Lee J."/>
            <person name="Yang K.S."/>
        </authorList>
    </citation>
    <scope>NUCLEOTIDE SEQUENCE [LARGE SCALE GENOMIC DNA]</scope>
    <source>
        <strain evidence="5">ATCC 8724 / DSM 4798 / JCM 20051 / NBRC 3318 / NRRL B-199 / KCTC 1686</strain>
    </source>
</reference>
<evidence type="ECO:0000259" key="3">
    <source>
        <dbReference type="Pfam" id="PF02579"/>
    </source>
</evidence>
<dbReference type="SUPFAM" id="SSF53146">
    <property type="entry name" value="Nitrogenase accessory factor-like"/>
    <property type="match status" value="1"/>
</dbReference>
<name>A0A0H3HGT1_KLEM8</name>
<dbReference type="HOGENOM" id="CLU_1128640_0_0_6"/>
<dbReference type="InterPro" id="IPR003731">
    <property type="entry name" value="Di-Nase_FeMo-co_biosynth"/>
</dbReference>
<dbReference type="AlphaFoldDB" id="A0A0H3HGT1"/>
<dbReference type="InterPro" id="IPR034169">
    <property type="entry name" value="NifX-like"/>
</dbReference>
<dbReference type="PATRIC" id="fig|1006551.4.peg.5006"/>
<dbReference type="Proteomes" id="UP000007843">
    <property type="component" value="Chromosome"/>
</dbReference>
<evidence type="ECO:0000313" key="4">
    <source>
        <dbReference type="EMBL" id="AEX06703.1"/>
    </source>
</evidence>
<proteinExistence type="inferred from homology"/>
<evidence type="ECO:0000313" key="5">
    <source>
        <dbReference type="Proteomes" id="UP000007843"/>
    </source>
</evidence>
<evidence type="ECO:0000256" key="1">
    <source>
        <dbReference type="ARBA" id="ARBA00010285"/>
    </source>
</evidence>
<dbReference type="CDD" id="cd00853">
    <property type="entry name" value="NifX"/>
    <property type="match status" value="1"/>
</dbReference>
<dbReference type="EMBL" id="CP003218">
    <property type="protein sequence ID" value="AEX06703.1"/>
    <property type="molecule type" value="Genomic_DNA"/>
</dbReference>
<evidence type="ECO:0000256" key="2">
    <source>
        <dbReference type="ARBA" id="ARBA00023231"/>
    </source>
</evidence>
<keyword evidence="2" id="KW-0535">Nitrogen fixation</keyword>
<protein>
    <submittedName>
        <fullName evidence="4">Dinitrogenase iron-molybdenum cofactor biosynthesis protein</fullName>
    </submittedName>
</protein>
<feature type="domain" description="Dinitrogenase iron-molybdenum cofactor biosynthesis" evidence="3">
    <location>
        <begin position="103"/>
        <end position="192"/>
    </location>
</feature>
<sequence>MSDNDTLFWRMLALFQSLPDLQPAQIVDWLAQECGETLTPARLATLAQPQLAASFPSATAVMSPARWSRVMASLQGALPIHLRIVRPAQRTPQLLAAFCSQDGLMINGHFGQGRLFFIYAFDEQGGWLHDLRRYPSAPTQQEASEVRARLIEDCQLLFCQEIGGPAAARLIRHRIHPMKAQPGTTIHAQCKAINTLLAGRLPPWLAKRLNQENPLEARVF</sequence>
<accession>A0A0H3HGT1</accession>